<name>A0A8S5VDW1_9CAUD</name>
<organism evidence="1">
    <name type="scientific">Siphoviridae sp. ctGa111</name>
    <dbReference type="NCBI Taxonomy" id="2825413"/>
    <lineage>
        <taxon>Viruses</taxon>
        <taxon>Duplodnaviria</taxon>
        <taxon>Heunggongvirae</taxon>
        <taxon>Uroviricota</taxon>
        <taxon>Caudoviricetes</taxon>
    </lineage>
</organism>
<protein>
    <submittedName>
        <fullName evidence="1">Uncharacterized protein</fullName>
    </submittedName>
</protein>
<reference evidence="1" key="1">
    <citation type="journal article" date="2021" name="Proc. Natl. Acad. Sci. U.S.A.">
        <title>A Catalog of Tens of Thousands of Viruses from Human Metagenomes Reveals Hidden Associations with Chronic Diseases.</title>
        <authorList>
            <person name="Tisza M.J."/>
            <person name="Buck C.B."/>
        </authorList>
    </citation>
    <scope>NUCLEOTIDE SEQUENCE</scope>
    <source>
        <strain evidence="1">CtGa111</strain>
    </source>
</reference>
<dbReference type="EMBL" id="BK016245">
    <property type="protein sequence ID" value="DAG04864.1"/>
    <property type="molecule type" value="Genomic_DNA"/>
</dbReference>
<proteinExistence type="predicted"/>
<sequence>MELTRKCMICGKNIFIERDRSTFFYDKTGFCHKDCFVEKKKNQKRPWTDDLLRAFFDKVKPATDKKVDDLLSKKREQDHNRELAHIKQEEKKILFDHIRDTYAPAVVPGSFYSKLTQLISGNYYKFRGSIPPLELYDMWVLAKPRLDKIIAEKEAKGFDMSQRWNYDLAVLLAQYPSYLEQKERQASIRSECESKTKENLTETVLKRMKTVPKQSKNENEIDINAILDEI</sequence>
<accession>A0A8S5VDW1</accession>
<evidence type="ECO:0000313" key="1">
    <source>
        <dbReference type="EMBL" id="DAG04864.1"/>
    </source>
</evidence>